<proteinExistence type="predicted"/>
<comment type="caution">
    <text evidence="2">The sequence shown here is derived from an EMBL/GenBank/DDBJ whole genome shotgun (WGS) entry which is preliminary data.</text>
</comment>
<keyword evidence="3" id="KW-1185">Reference proteome</keyword>
<sequence>MQRSSGDRMRAGRGVRRRMRVGNDATAPGFVRGGRASFEIRRSDETRIRRRTRHPGARRAIGSWAGGGGPPVNPAGSPDRAG</sequence>
<feature type="region of interest" description="Disordered" evidence="1">
    <location>
        <begin position="1"/>
        <end position="32"/>
    </location>
</feature>
<evidence type="ECO:0000313" key="3">
    <source>
        <dbReference type="Proteomes" id="UP000214646"/>
    </source>
</evidence>
<evidence type="ECO:0000256" key="1">
    <source>
        <dbReference type="SAM" id="MobiDB-lite"/>
    </source>
</evidence>
<feature type="region of interest" description="Disordered" evidence="1">
    <location>
        <begin position="48"/>
        <end position="82"/>
    </location>
</feature>
<feature type="compositionally biased region" description="Basic and acidic residues" evidence="1">
    <location>
        <begin position="1"/>
        <end position="10"/>
    </location>
</feature>
<dbReference type="Proteomes" id="UP000214646">
    <property type="component" value="Unassembled WGS sequence"/>
</dbReference>
<reference evidence="3" key="1">
    <citation type="submission" date="2017-06" db="EMBL/GenBank/DDBJ databases">
        <title>Genome analysis of Fimbriiglobus ruber SP5, the first member of the order Planctomycetales with confirmed chitinolytic capability.</title>
        <authorList>
            <person name="Ravin N.V."/>
            <person name="Rakitin A.L."/>
            <person name="Ivanova A.A."/>
            <person name="Beletsky A.V."/>
            <person name="Kulichevskaya I.S."/>
            <person name="Mardanov A.V."/>
            <person name="Dedysh S.N."/>
        </authorList>
    </citation>
    <scope>NUCLEOTIDE SEQUENCE [LARGE SCALE GENOMIC DNA]</scope>
    <source>
        <strain evidence="3">SP5</strain>
    </source>
</reference>
<feature type="compositionally biased region" description="Basic residues" evidence="1">
    <location>
        <begin position="48"/>
        <end position="57"/>
    </location>
</feature>
<organism evidence="2 3">
    <name type="scientific">Fimbriiglobus ruber</name>
    <dbReference type="NCBI Taxonomy" id="1908690"/>
    <lineage>
        <taxon>Bacteria</taxon>
        <taxon>Pseudomonadati</taxon>
        <taxon>Planctomycetota</taxon>
        <taxon>Planctomycetia</taxon>
        <taxon>Gemmatales</taxon>
        <taxon>Gemmataceae</taxon>
        <taxon>Fimbriiglobus</taxon>
    </lineage>
</organism>
<accession>A0A225DCU9</accession>
<dbReference type="EMBL" id="NIDE01000020">
    <property type="protein sequence ID" value="OWK34225.1"/>
    <property type="molecule type" value="Genomic_DNA"/>
</dbReference>
<protein>
    <submittedName>
        <fullName evidence="2">Uncharacterized protein</fullName>
    </submittedName>
</protein>
<dbReference type="AlphaFoldDB" id="A0A225DCU9"/>
<name>A0A225DCU9_9BACT</name>
<feature type="compositionally biased region" description="Basic residues" evidence="1">
    <location>
        <begin position="11"/>
        <end position="20"/>
    </location>
</feature>
<evidence type="ECO:0000313" key="2">
    <source>
        <dbReference type="EMBL" id="OWK34225.1"/>
    </source>
</evidence>
<gene>
    <name evidence="2" type="ORF">FRUB_10196</name>
</gene>